<keyword evidence="1" id="KW-1133">Transmembrane helix</keyword>
<feature type="transmembrane region" description="Helical" evidence="1">
    <location>
        <begin position="105"/>
        <end position="130"/>
    </location>
</feature>
<dbReference type="EMBL" id="MCGH01000003">
    <property type="protein sequence ID" value="ODM03400.1"/>
    <property type="molecule type" value="Genomic_DNA"/>
</dbReference>
<dbReference type="AlphaFoldDB" id="A0A1E3A3T2"/>
<accession>A0A1E3A3T2</accession>
<evidence type="ECO:0000256" key="1">
    <source>
        <dbReference type="SAM" id="Phobius"/>
    </source>
</evidence>
<dbReference type="RefSeq" id="WP_069153874.1">
    <property type="nucleotide sequence ID" value="NZ_MCGH01000003.1"/>
</dbReference>
<evidence type="ECO:0008006" key="4">
    <source>
        <dbReference type="Google" id="ProtNLM"/>
    </source>
</evidence>
<keyword evidence="1" id="KW-0472">Membrane</keyword>
<protein>
    <recommendedName>
        <fullName evidence="4">DUF4367 domain-containing protein</fullName>
    </recommendedName>
</protein>
<evidence type="ECO:0000313" key="3">
    <source>
        <dbReference type="Proteomes" id="UP000094067"/>
    </source>
</evidence>
<proteinExistence type="predicted"/>
<keyword evidence="1" id="KW-0812">Transmembrane</keyword>
<comment type="caution">
    <text evidence="2">The sequence shown here is derived from an EMBL/GenBank/DDBJ whole genome shotgun (WGS) entry which is preliminary data.</text>
</comment>
<name>A0A1E3A3T2_9FIRM</name>
<organism evidence="2 3">
    <name type="scientific">Eisenbergiella tayi</name>
    <dbReference type="NCBI Taxonomy" id="1432052"/>
    <lineage>
        <taxon>Bacteria</taxon>
        <taxon>Bacillati</taxon>
        <taxon>Bacillota</taxon>
        <taxon>Clostridia</taxon>
        <taxon>Lachnospirales</taxon>
        <taxon>Lachnospiraceae</taxon>
        <taxon>Eisenbergiella</taxon>
    </lineage>
</organism>
<evidence type="ECO:0000313" key="2">
    <source>
        <dbReference type="EMBL" id="ODM03400.1"/>
    </source>
</evidence>
<sequence length="295" mass="33781">MTQSKELQNEKLINDLYEKLHWYTFEASDEQFDAEEVDAIVQLLDVLEPMKEDPRFPSDPAAARERFDRRFGVEEDAAGEVDIVSEAETDGVKAGRKRGWKRKKFLIRLGVGVAACIVLMLSVNVGSYALKQKSFLEIVQDGIGRTKVTVTGNEDALMAENEIIAEFSSWDDVEEYLDTALLKPQYLPQDYAIEKITLSKSGARKVLFALYNSKLSSKNIQIKVDIFDGEYSKRAIMNDSNWVLLDNEKDIFNSKYYTSEEYKSVRAIFTKDNKQYILLCQESIEELKKITESMN</sequence>
<reference evidence="2 3" key="1">
    <citation type="submission" date="2016-07" db="EMBL/GenBank/DDBJ databases">
        <title>Characterization of isolates of Eisenbergiella tayi derived from blood cultures, using whole genome sequencing.</title>
        <authorList>
            <person name="Burdz T."/>
            <person name="Wiebe D."/>
            <person name="Huynh C."/>
            <person name="Bernard K."/>
        </authorList>
    </citation>
    <scope>NUCLEOTIDE SEQUENCE [LARGE SCALE GENOMIC DNA]</scope>
    <source>
        <strain evidence="2 3">NML 110608</strain>
    </source>
</reference>
<gene>
    <name evidence="2" type="ORF">BEI61_04196</name>
</gene>
<dbReference type="Proteomes" id="UP000094067">
    <property type="component" value="Unassembled WGS sequence"/>
</dbReference>